<dbReference type="AlphaFoldDB" id="A0A7J7IP30"/>
<organism evidence="2 3">
    <name type="scientific">Cyanidiococcus yangmingshanensis</name>
    <dbReference type="NCBI Taxonomy" id="2690220"/>
    <lineage>
        <taxon>Eukaryota</taxon>
        <taxon>Rhodophyta</taxon>
        <taxon>Bangiophyceae</taxon>
        <taxon>Cyanidiales</taxon>
        <taxon>Cyanidiaceae</taxon>
        <taxon>Cyanidiococcus</taxon>
    </lineage>
</organism>
<protein>
    <submittedName>
        <fullName evidence="2">Uncharacterized protein</fullName>
    </submittedName>
</protein>
<reference evidence="2 3" key="1">
    <citation type="journal article" date="2020" name="J. Phycol.">
        <title>Comparative genome analysis reveals Cyanidiococcus gen. nov., a new extremophilic red algal genus sister to Cyanidioschyzon (Cyanidioschyzonaceae, Rhodophyta).</title>
        <authorList>
            <person name="Liu S.-L."/>
            <person name="Chiang Y.-R."/>
            <person name="Yoon H.S."/>
            <person name="Fu H.-Y."/>
        </authorList>
    </citation>
    <scope>NUCLEOTIDE SEQUENCE [LARGE SCALE GENOMIC DNA]</scope>
    <source>
        <strain evidence="2 3">THAL066</strain>
    </source>
</reference>
<keyword evidence="3" id="KW-1185">Reference proteome</keyword>
<name>A0A7J7IP30_9RHOD</name>
<gene>
    <name evidence="2" type="ORF">F1559_003473</name>
</gene>
<sequence>MSRTSVLRNRTQTNENPSQLESTREEHARTWNLWLRSRAERTIFAYLLQCTTDGDMPQELSAFQQSCYEILRREIQIKTARWCPRMETSVRAAITETLFTSPYLRFASGYVSATRCLGATCGASPPGSQSTSMDPPVTFNVIPVACSAHDHCRVCREGSPEAAVPQRTPSPPTSCVLALRVRHDAEASSLPQMPLSLTLGSLEEIPFDFDDDSTSMAPFLYCNEGS</sequence>
<feature type="region of interest" description="Disordered" evidence="1">
    <location>
        <begin position="1"/>
        <end position="24"/>
    </location>
</feature>
<accession>A0A7J7IP30</accession>
<evidence type="ECO:0000313" key="3">
    <source>
        <dbReference type="Proteomes" id="UP000530660"/>
    </source>
</evidence>
<dbReference type="EMBL" id="VWRR01000002">
    <property type="protein sequence ID" value="KAF6004876.1"/>
    <property type="molecule type" value="Genomic_DNA"/>
</dbReference>
<proteinExistence type="predicted"/>
<feature type="compositionally biased region" description="Polar residues" evidence="1">
    <location>
        <begin position="1"/>
        <end position="21"/>
    </location>
</feature>
<dbReference type="Proteomes" id="UP000530660">
    <property type="component" value="Unassembled WGS sequence"/>
</dbReference>
<comment type="caution">
    <text evidence="2">The sequence shown here is derived from an EMBL/GenBank/DDBJ whole genome shotgun (WGS) entry which is preliminary data.</text>
</comment>
<evidence type="ECO:0000256" key="1">
    <source>
        <dbReference type="SAM" id="MobiDB-lite"/>
    </source>
</evidence>
<evidence type="ECO:0000313" key="2">
    <source>
        <dbReference type="EMBL" id="KAF6004876.1"/>
    </source>
</evidence>